<evidence type="ECO:0008006" key="3">
    <source>
        <dbReference type="Google" id="ProtNLM"/>
    </source>
</evidence>
<accession>A0ABD3ESV4</accession>
<sequence>MAEIARARRQQVRTGVKKDLVEKDEVRFRKERAASTASDGEDSHFVVLGPVMLVAKSELYTAPGREATS</sequence>
<organism evidence="1 2">
    <name type="scientific">Phytophthora oleae</name>
    <dbReference type="NCBI Taxonomy" id="2107226"/>
    <lineage>
        <taxon>Eukaryota</taxon>
        <taxon>Sar</taxon>
        <taxon>Stramenopiles</taxon>
        <taxon>Oomycota</taxon>
        <taxon>Peronosporomycetes</taxon>
        <taxon>Peronosporales</taxon>
        <taxon>Peronosporaceae</taxon>
        <taxon>Phytophthora</taxon>
    </lineage>
</organism>
<gene>
    <name evidence="1" type="ORF">V7S43_017706</name>
</gene>
<protein>
    <recommendedName>
        <fullName evidence="3">IBB domain-containing protein</fullName>
    </recommendedName>
</protein>
<dbReference type="AlphaFoldDB" id="A0ABD3ESV4"/>
<dbReference type="EMBL" id="JBIMZQ010000065">
    <property type="protein sequence ID" value="KAL3657387.1"/>
    <property type="molecule type" value="Genomic_DNA"/>
</dbReference>
<comment type="caution">
    <text evidence="1">The sequence shown here is derived from an EMBL/GenBank/DDBJ whole genome shotgun (WGS) entry which is preliminary data.</text>
</comment>
<name>A0ABD3ESV4_9STRA</name>
<reference evidence="1 2" key="1">
    <citation type="submission" date="2024-09" db="EMBL/GenBank/DDBJ databases">
        <title>Genome sequencing and assembly of Phytophthora oleae, isolate VK10A, causative agent of rot of olive drupes.</title>
        <authorList>
            <person name="Conti Taguali S."/>
            <person name="Riolo M."/>
            <person name="La Spada F."/>
            <person name="Cacciola S.O."/>
            <person name="Dionisio G."/>
        </authorList>
    </citation>
    <scope>NUCLEOTIDE SEQUENCE [LARGE SCALE GENOMIC DNA]</scope>
    <source>
        <strain evidence="1 2">VK10A</strain>
    </source>
</reference>
<dbReference type="Proteomes" id="UP001632037">
    <property type="component" value="Unassembled WGS sequence"/>
</dbReference>
<keyword evidence="2" id="KW-1185">Reference proteome</keyword>
<proteinExistence type="predicted"/>
<evidence type="ECO:0000313" key="1">
    <source>
        <dbReference type="EMBL" id="KAL3657387.1"/>
    </source>
</evidence>
<evidence type="ECO:0000313" key="2">
    <source>
        <dbReference type="Proteomes" id="UP001632037"/>
    </source>
</evidence>